<organism evidence="2 3">
    <name type="scientific">Escallonia herrerae</name>
    <dbReference type="NCBI Taxonomy" id="1293975"/>
    <lineage>
        <taxon>Eukaryota</taxon>
        <taxon>Viridiplantae</taxon>
        <taxon>Streptophyta</taxon>
        <taxon>Embryophyta</taxon>
        <taxon>Tracheophyta</taxon>
        <taxon>Spermatophyta</taxon>
        <taxon>Magnoliopsida</taxon>
        <taxon>eudicotyledons</taxon>
        <taxon>Gunneridae</taxon>
        <taxon>Pentapetalae</taxon>
        <taxon>asterids</taxon>
        <taxon>campanulids</taxon>
        <taxon>Escalloniales</taxon>
        <taxon>Escalloniaceae</taxon>
        <taxon>Escallonia</taxon>
    </lineage>
</organism>
<evidence type="ECO:0000313" key="3">
    <source>
        <dbReference type="Proteomes" id="UP001188597"/>
    </source>
</evidence>
<dbReference type="EMBL" id="JAVXUP010000779">
    <property type="protein sequence ID" value="KAK3021091.1"/>
    <property type="molecule type" value="Genomic_DNA"/>
</dbReference>
<dbReference type="Proteomes" id="UP001188597">
    <property type="component" value="Unassembled WGS sequence"/>
</dbReference>
<proteinExistence type="predicted"/>
<evidence type="ECO:0000256" key="1">
    <source>
        <dbReference type="SAM" id="MobiDB-lite"/>
    </source>
</evidence>
<feature type="region of interest" description="Disordered" evidence="1">
    <location>
        <begin position="114"/>
        <end position="134"/>
    </location>
</feature>
<sequence length="184" mass="20310">MTYHSPLIFTIVHKMVRIDGLPELCFNLVKVTNRGKGTTGHDSKPITVDCSLMPEGTLCSSPTGVPPLALQFFGIQPVIITINNHTLPARIVSFKDTLLQQTRDDAMDMILGEVAPSDDDELESPPTRTTNSDTPIIHLNATIKARIRQPWINSISAFFSNTIIAPRLNGIWRPVGIRSHSTDK</sequence>
<evidence type="ECO:0000313" key="2">
    <source>
        <dbReference type="EMBL" id="KAK3021091.1"/>
    </source>
</evidence>
<keyword evidence="3" id="KW-1185">Reference proteome</keyword>
<comment type="caution">
    <text evidence="2">The sequence shown here is derived from an EMBL/GenBank/DDBJ whole genome shotgun (WGS) entry which is preliminary data.</text>
</comment>
<gene>
    <name evidence="2" type="ORF">RJ639_046112</name>
</gene>
<reference evidence="2" key="1">
    <citation type="submission" date="2022-12" db="EMBL/GenBank/DDBJ databases">
        <title>Draft genome assemblies for two species of Escallonia (Escalloniales).</title>
        <authorList>
            <person name="Chanderbali A."/>
            <person name="Dervinis C."/>
            <person name="Anghel I."/>
            <person name="Soltis D."/>
            <person name="Soltis P."/>
            <person name="Zapata F."/>
        </authorList>
    </citation>
    <scope>NUCLEOTIDE SEQUENCE</scope>
    <source>
        <strain evidence="2">UCBG64.0493</strain>
        <tissue evidence="2">Leaf</tissue>
    </source>
</reference>
<protein>
    <submittedName>
        <fullName evidence="2">Uncharacterized protein</fullName>
    </submittedName>
</protein>
<dbReference type="AlphaFoldDB" id="A0AA89B3Z4"/>
<accession>A0AA89B3Z4</accession>
<name>A0AA89B3Z4_9ASTE</name>